<keyword evidence="5" id="KW-1185">Reference proteome</keyword>
<dbReference type="Pfam" id="PF24758">
    <property type="entry name" value="LRR_At5g56370"/>
    <property type="match status" value="1"/>
</dbReference>
<dbReference type="InterPro" id="IPR032675">
    <property type="entry name" value="LRR_dom_sf"/>
</dbReference>
<dbReference type="Gene3D" id="3.80.10.10">
    <property type="entry name" value="Ribonuclease Inhibitor"/>
    <property type="match status" value="1"/>
</dbReference>
<dbReference type="InterPro" id="IPR036047">
    <property type="entry name" value="F-box-like_dom_sf"/>
</dbReference>
<organism evidence="4 5">
    <name type="scientific">Carnegiea gigantea</name>
    <dbReference type="NCBI Taxonomy" id="171969"/>
    <lineage>
        <taxon>Eukaryota</taxon>
        <taxon>Viridiplantae</taxon>
        <taxon>Streptophyta</taxon>
        <taxon>Embryophyta</taxon>
        <taxon>Tracheophyta</taxon>
        <taxon>Spermatophyta</taxon>
        <taxon>Magnoliopsida</taxon>
        <taxon>eudicotyledons</taxon>
        <taxon>Gunneridae</taxon>
        <taxon>Pentapetalae</taxon>
        <taxon>Caryophyllales</taxon>
        <taxon>Cactineae</taxon>
        <taxon>Cactaceae</taxon>
        <taxon>Cactoideae</taxon>
        <taxon>Echinocereeae</taxon>
        <taxon>Carnegiea</taxon>
    </lineage>
</organism>
<accession>A0A9Q1QN96</accession>
<proteinExistence type="predicted"/>
<sequence length="367" mass="42005">MIIDEHIGALASRRSPISSANNQSVLGKILRHGVPMSSQSNRRHLERGEALDHLSNLPDALICCILSSIPTKYAVRTSILSDRWKNIWTKVRIIDLTCMAVLLREKTKQNFNRFVNNVLLQNDVSNLHHLRFYIPAERHDDINVLKLNGNFTIDIPKSLHLPHPETIHLEGVHFRDDEFIKKLLTSCHLLKSLHIVRCTGMTTSLHIESPTLKTLEIAIFISDLIMRHRCPWHVIYLRLRDPPMQYDICELSSLVEAEISLCSLDGTQRAFELVRKFSAVTTLRSGTCRVWCWDASFETTPEPQCMSSIESFELRLMRGRKEDMRLIGYLLKAASVLKEMRITTADFLNRPDYAVLLLSLPKACVAC</sequence>
<evidence type="ECO:0000259" key="1">
    <source>
        <dbReference type="Pfam" id="PF00646"/>
    </source>
</evidence>
<dbReference type="CDD" id="cd22160">
    <property type="entry name" value="F-box_AtFBL13-like"/>
    <property type="match status" value="1"/>
</dbReference>
<dbReference type="InterPro" id="IPR006566">
    <property type="entry name" value="FBD"/>
</dbReference>
<evidence type="ECO:0000259" key="2">
    <source>
        <dbReference type="Pfam" id="PF08387"/>
    </source>
</evidence>
<dbReference type="InterPro" id="IPR053781">
    <property type="entry name" value="F-box_AtFBL13-like"/>
</dbReference>
<dbReference type="OrthoDB" id="612216at2759"/>
<dbReference type="EMBL" id="JAKOGI010000057">
    <property type="protein sequence ID" value="KAJ8446325.1"/>
    <property type="molecule type" value="Genomic_DNA"/>
</dbReference>
<dbReference type="SUPFAM" id="SSF52058">
    <property type="entry name" value="L domain-like"/>
    <property type="match status" value="1"/>
</dbReference>
<evidence type="ECO:0000259" key="3">
    <source>
        <dbReference type="Pfam" id="PF24758"/>
    </source>
</evidence>
<dbReference type="Pfam" id="PF00646">
    <property type="entry name" value="F-box"/>
    <property type="match status" value="1"/>
</dbReference>
<feature type="domain" description="F-box/LRR-repeat protein 15/At3g58940/PEG3-like LRR" evidence="3">
    <location>
        <begin position="151"/>
        <end position="217"/>
    </location>
</feature>
<evidence type="ECO:0000313" key="4">
    <source>
        <dbReference type="EMBL" id="KAJ8446325.1"/>
    </source>
</evidence>
<reference evidence="4" key="1">
    <citation type="submission" date="2022-04" db="EMBL/GenBank/DDBJ databases">
        <title>Carnegiea gigantea Genome sequencing and assembly v2.</title>
        <authorList>
            <person name="Copetti D."/>
            <person name="Sanderson M.J."/>
            <person name="Burquez A."/>
            <person name="Wojciechowski M.F."/>
        </authorList>
    </citation>
    <scope>NUCLEOTIDE SEQUENCE</scope>
    <source>
        <strain evidence="4">SGP5-SGP5p</strain>
        <tissue evidence="4">Aerial part</tissue>
    </source>
</reference>
<dbReference type="Pfam" id="PF08387">
    <property type="entry name" value="FBD"/>
    <property type="match status" value="1"/>
</dbReference>
<dbReference type="InterPro" id="IPR050232">
    <property type="entry name" value="FBL13/AtMIF1-like"/>
</dbReference>
<protein>
    <recommendedName>
        <fullName evidence="6">F-box domain-containing protein</fullName>
    </recommendedName>
</protein>
<dbReference type="PANTHER" id="PTHR31900:SF27">
    <property type="entry name" value="FBD DOMAIN-CONTAINING PROTEIN"/>
    <property type="match status" value="1"/>
</dbReference>
<comment type="caution">
    <text evidence="4">The sequence shown here is derived from an EMBL/GenBank/DDBJ whole genome shotgun (WGS) entry which is preliminary data.</text>
</comment>
<name>A0A9Q1QN96_9CARY</name>
<evidence type="ECO:0000313" key="5">
    <source>
        <dbReference type="Proteomes" id="UP001153076"/>
    </source>
</evidence>
<dbReference type="Proteomes" id="UP001153076">
    <property type="component" value="Unassembled WGS sequence"/>
</dbReference>
<dbReference type="AlphaFoldDB" id="A0A9Q1QN96"/>
<gene>
    <name evidence="4" type="ORF">Cgig2_005856</name>
</gene>
<feature type="domain" description="FBD" evidence="2">
    <location>
        <begin position="303"/>
        <end position="342"/>
    </location>
</feature>
<evidence type="ECO:0008006" key="6">
    <source>
        <dbReference type="Google" id="ProtNLM"/>
    </source>
</evidence>
<dbReference type="SUPFAM" id="SSF81383">
    <property type="entry name" value="F-box domain"/>
    <property type="match status" value="1"/>
</dbReference>
<dbReference type="PANTHER" id="PTHR31900">
    <property type="entry name" value="F-BOX/RNI SUPERFAMILY PROTEIN-RELATED"/>
    <property type="match status" value="1"/>
</dbReference>
<dbReference type="InterPro" id="IPR055411">
    <property type="entry name" value="LRR_FXL15/At3g58940/PEG3-like"/>
</dbReference>
<dbReference type="InterPro" id="IPR001810">
    <property type="entry name" value="F-box_dom"/>
</dbReference>
<feature type="domain" description="F-box" evidence="1">
    <location>
        <begin position="54"/>
        <end position="93"/>
    </location>
</feature>